<dbReference type="GO" id="GO:0017004">
    <property type="term" value="P:cytochrome complex assembly"/>
    <property type="evidence" value="ECO:0007669"/>
    <property type="project" value="UniProtKB-KW"/>
</dbReference>
<feature type="transmembrane region" description="Helical" evidence="2">
    <location>
        <begin position="6"/>
        <end position="23"/>
    </location>
</feature>
<dbReference type="NCBIfam" id="TIGR03142">
    <property type="entry name" value="cytochro_ccmI"/>
    <property type="match status" value="1"/>
</dbReference>
<gene>
    <name evidence="3" type="primary">ccmI</name>
    <name evidence="3" type="ORF">EBB79_09355</name>
</gene>
<dbReference type="Proteomes" id="UP000283063">
    <property type="component" value="Chromosome"/>
</dbReference>
<feature type="transmembrane region" description="Helical" evidence="2">
    <location>
        <begin position="92"/>
        <end position="113"/>
    </location>
</feature>
<evidence type="ECO:0000256" key="1">
    <source>
        <dbReference type="ARBA" id="ARBA00022748"/>
    </source>
</evidence>
<keyword evidence="2" id="KW-1133">Transmembrane helix</keyword>
<keyword evidence="1" id="KW-0201">Cytochrome c-type biogenesis</keyword>
<organism evidence="3 4">
    <name type="scientific">Parasedimentitalea marina</name>
    <dbReference type="NCBI Taxonomy" id="2483033"/>
    <lineage>
        <taxon>Bacteria</taxon>
        <taxon>Pseudomonadati</taxon>
        <taxon>Pseudomonadota</taxon>
        <taxon>Alphaproteobacteria</taxon>
        <taxon>Rhodobacterales</taxon>
        <taxon>Paracoccaceae</taxon>
        <taxon>Parasedimentitalea</taxon>
    </lineage>
</organism>
<evidence type="ECO:0000313" key="4">
    <source>
        <dbReference type="Proteomes" id="UP000283063"/>
    </source>
</evidence>
<keyword evidence="2" id="KW-0472">Membrane</keyword>
<accession>A0A3T0N235</accession>
<dbReference type="SUPFAM" id="SSF48452">
    <property type="entry name" value="TPR-like"/>
    <property type="match status" value="1"/>
</dbReference>
<evidence type="ECO:0000313" key="3">
    <source>
        <dbReference type="EMBL" id="AZV78075.1"/>
    </source>
</evidence>
<name>A0A3T0N235_9RHOB</name>
<dbReference type="KEGG" id="sedi:EBB79_09355"/>
<keyword evidence="4" id="KW-1185">Reference proteome</keyword>
<keyword evidence="2" id="KW-0812">Transmembrane</keyword>
<proteinExistence type="predicted"/>
<sequence>MTFWIVTSFMALAVSLLIAMVLLRARKLGQPAAAFDLKVYRQQLRELDKDLARGVINQSDADRTKTEISRRILTADEQLQAHQANLAQPRRVTLVMAVLVTALILAGSLGLYVRLGVNGYGDMPLSDRIALAQERSTDRPSQAQAEAGVPPLPAQQVEDSYLQLVEQLRQTAGERVNDAQGQALLVQHEANLGNFVAAYQAKQNYIRIMSGDIEAKDHAEAAELMIMAAGGYVSLEAEAELRRALERDGGNGAARYYWGLMLGQIGRPDMAYQIWAETLQTGPANAPWIPTIQAQIAEMAYRAGIDYSPPTAVPAPGSPLTGPTPEEMASAQDMSAEDRQDMIRGMVANLAERLNSEGGSPQEWARLIVALSVLKEVDRAQAIHDEAIQTFADDAAAVALITSAAQQAGLLP</sequence>
<protein>
    <submittedName>
        <fullName evidence="3">C-type cytochrome biogenesis protein CcmI</fullName>
    </submittedName>
</protein>
<dbReference type="Gene3D" id="1.25.40.10">
    <property type="entry name" value="Tetratricopeptide repeat domain"/>
    <property type="match status" value="1"/>
</dbReference>
<dbReference type="InterPro" id="IPR011990">
    <property type="entry name" value="TPR-like_helical_dom_sf"/>
</dbReference>
<evidence type="ECO:0000256" key="2">
    <source>
        <dbReference type="SAM" id="Phobius"/>
    </source>
</evidence>
<dbReference type="AlphaFoldDB" id="A0A3T0N235"/>
<reference evidence="3 4" key="1">
    <citation type="submission" date="2018-10" db="EMBL/GenBank/DDBJ databases">
        <title>Parasedimentitalea marina sp. nov., a psychrophilic bacterium isolated from deep seawater of the New Britain Trench.</title>
        <authorList>
            <person name="Cao J."/>
        </authorList>
    </citation>
    <scope>NUCLEOTIDE SEQUENCE [LARGE SCALE GENOMIC DNA]</scope>
    <source>
        <strain evidence="3 4">W43</strain>
    </source>
</reference>
<dbReference type="OrthoDB" id="9815847at2"/>
<dbReference type="EMBL" id="CP033219">
    <property type="protein sequence ID" value="AZV78075.1"/>
    <property type="molecule type" value="Genomic_DNA"/>
</dbReference>
<dbReference type="InterPro" id="IPR017560">
    <property type="entry name" value="Cyt_c_biogenesis_CcmI"/>
</dbReference>
<dbReference type="RefSeq" id="WP_127748634.1">
    <property type="nucleotide sequence ID" value="NZ_CP033219.1"/>
</dbReference>